<evidence type="ECO:0000256" key="7">
    <source>
        <dbReference type="SAM" id="MobiDB-lite"/>
    </source>
</evidence>
<dbReference type="OrthoDB" id="1919230at2759"/>
<dbReference type="InterPro" id="IPR004574">
    <property type="entry name" value="Alkb"/>
</dbReference>
<dbReference type="GO" id="GO:0035516">
    <property type="term" value="F:broad specificity oxidative DNA demethylase activity"/>
    <property type="evidence" value="ECO:0000318"/>
    <property type="project" value="GO_Central"/>
</dbReference>
<keyword evidence="3" id="KW-0223">Dioxygenase</keyword>
<reference evidence="9 11" key="1">
    <citation type="journal article" date="2008" name="Science">
        <title>The Physcomitrella genome reveals evolutionary insights into the conquest of land by plants.</title>
        <authorList>
            <person name="Rensing S."/>
            <person name="Lang D."/>
            <person name="Zimmer A."/>
            <person name="Terry A."/>
            <person name="Salamov A."/>
            <person name="Shapiro H."/>
            <person name="Nishiyama T."/>
            <person name="Perroud P.-F."/>
            <person name="Lindquist E."/>
            <person name="Kamisugi Y."/>
            <person name="Tanahashi T."/>
            <person name="Sakakibara K."/>
            <person name="Fujita T."/>
            <person name="Oishi K."/>
            <person name="Shin-I T."/>
            <person name="Kuroki Y."/>
            <person name="Toyoda A."/>
            <person name="Suzuki Y."/>
            <person name="Hashimoto A."/>
            <person name="Yamaguchi K."/>
            <person name="Sugano A."/>
            <person name="Kohara Y."/>
            <person name="Fujiyama A."/>
            <person name="Anterola A."/>
            <person name="Aoki S."/>
            <person name="Ashton N."/>
            <person name="Barbazuk W.B."/>
            <person name="Barker E."/>
            <person name="Bennetzen J."/>
            <person name="Bezanilla M."/>
            <person name="Blankenship R."/>
            <person name="Cho S.H."/>
            <person name="Dutcher S."/>
            <person name="Estelle M."/>
            <person name="Fawcett J.A."/>
            <person name="Gundlach H."/>
            <person name="Hanada K."/>
            <person name="Heyl A."/>
            <person name="Hicks K.A."/>
            <person name="Hugh J."/>
            <person name="Lohr M."/>
            <person name="Mayer K."/>
            <person name="Melkozernov A."/>
            <person name="Murata T."/>
            <person name="Nelson D."/>
            <person name="Pils B."/>
            <person name="Prigge M."/>
            <person name="Reiss B."/>
            <person name="Renner T."/>
            <person name="Rombauts S."/>
            <person name="Rushton P."/>
            <person name="Sanderfoot A."/>
            <person name="Schween G."/>
            <person name="Shiu S.-H."/>
            <person name="Stueber K."/>
            <person name="Theodoulou F.L."/>
            <person name="Tu H."/>
            <person name="Van de Peer Y."/>
            <person name="Verrier P.J."/>
            <person name="Waters E."/>
            <person name="Wood A."/>
            <person name="Yang L."/>
            <person name="Cove D."/>
            <person name="Cuming A."/>
            <person name="Hasebe M."/>
            <person name="Lucas S."/>
            <person name="Mishler D.B."/>
            <person name="Reski R."/>
            <person name="Grigoriev I."/>
            <person name="Quatrano R.S."/>
            <person name="Boore J.L."/>
        </authorList>
    </citation>
    <scope>NUCLEOTIDE SEQUENCE [LARGE SCALE GENOMIC DNA]</scope>
    <source>
        <strain evidence="10 11">cv. Gransden 2004</strain>
    </source>
</reference>
<keyword evidence="4" id="KW-0560">Oxidoreductase</keyword>
<dbReference type="RefSeq" id="XP_024396200.1">
    <property type="nucleotide sequence ID" value="XM_024540432.2"/>
</dbReference>
<dbReference type="Pfam" id="PF13532">
    <property type="entry name" value="2OG-FeII_Oxy_2"/>
    <property type="match status" value="1"/>
</dbReference>
<dbReference type="SUPFAM" id="SSF51197">
    <property type="entry name" value="Clavaminate synthase-like"/>
    <property type="match status" value="1"/>
</dbReference>
<organism evidence="9">
    <name type="scientific">Physcomitrium patens</name>
    <name type="common">Spreading-leaved earth moss</name>
    <name type="synonym">Physcomitrella patens</name>
    <dbReference type="NCBI Taxonomy" id="3218"/>
    <lineage>
        <taxon>Eukaryota</taxon>
        <taxon>Viridiplantae</taxon>
        <taxon>Streptophyta</taxon>
        <taxon>Embryophyta</taxon>
        <taxon>Bryophyta</taxon>
        <taxon>Bryophytina</taxon>
        <taxon>Bryopsida</taxon>
        <taxon>Funariidae</taxon>
        <taxon>Funariales</taxon>
        <taxon>Funariaceae</taxon>
        <taxon>Physcomitrium</taxon>
    </lineage>
</organism>
<evidence type="ECO:0000313" key="9">
    <source>
        <dbReference type="EMBL" id="PNR39393.1"/>
    </source>
</evidence>
<feature type="binding site" evidence="6">
    <location>
        <position position="397"/>
    </location>
    <ligand>
        <name>Fe cation</name>
        <dbReference type="ChEBI" id="CHEBI:24875"/>
        <note>catalytic</note>
    </ligand>
</feature>
<evidence type="ECO:0000256" key="2">
    <source>
        <dbReference type="ARBA" id="ARBA00022723"/>
    </source>
</evidence>
<evidence type="ECO:0000256" key="6">
    <source>
        <dbReference type="PIRSR" id="PIRSR604574-2"/>
    </source>
</evidence>
<evidence type="ECO:0000313" key="10">
    <source>
        <dbReference type="EnsemblPlants" id="Pp3c15_12450V3.1"/>
    </source>
</evidence>
<dbReference type="AlphaFoldDB" id="A0A2K1JCZ1"/>
<keyword evidence="5 6" id="KW-0408">Iron</keyword>
<dbReference type="RefSeq" id="XP_024396201.1">
    <property type="nucleotide sequence ID" value="XM_024540433.2"/>
</dbReference>
<sequence>MPPKQSSISHSRQSVLLPAKKKQKNQDRSRFCPCPVCHVSFPTYFIHEHVNLCLDSPATGHNFPSSPSSSLPSSSLLNPQKLHLISNDSGRICSNMVDEDSVSRERVESFPAEQDCTNSPLAFLNSTTTLISNGSSGENSELCVLGNSADETVRERDAKILQDGAFYSYQNTEGCHQTNRLSSESGFIQNPKAAEFLAPELWQRDHFNSHRMADSDKGIERETQNGVTYPGEDISGERSLVLQIFQVQRQSQAKLSMLCKFPMTSAMERKSTVTILQPGMVLLRSWLSLDIQQRLVNESQSAAHLFKRPTTASGGKYHLWQMAFGCSWDSKTRRYAAPERGLRFPVWMYDLGRELAFDAQKHTPVYAQGSNFEPDVALVNFYPAKDEELGVVGLGGHQDLDDYCDMPVVSVSVGDSMTFFYRRFPPQSRRKSGVQIIVDEYAAQCCKDGDTAHNSEKKIILASGDVLVFGGESRLVYHGTRCVQPGTRPPGLHMAPGRLNFTFRQCNAPMA</sequence>
<dbReference type="Proteomes" id="UP000006727">
    <property type="component" value="Chromosome 15"/>
</dbReference>
<dbReference type="GO" id="GO:0008198">
    <property type="term" value="F:ferrous iron binding"/>
    <property type="evidence" value="ECO:0000318"/>
    <property type="project" value="GO_Central"/>
</dbReference>
<dbReference type="PANTHER" id="PTHR16557:SF2">
    <property type="entry name" value="NUCLEIC ACID DIOXYGENASE ALKBH1"/>
    <property type="match status" value="1"/>
</dbReference>
<dbReference type="InterPro" id="IPR027450">
    <property type="entry name" value="AlkB-like"/>
</dbReference>
<evidence type="ECO:0000256" key="1">
    <source>
        <dbReference type="ARBA" id="ARBA00007879"/>
    </source>
</evidence>
<dbReference type="Gramene" id="Pp3c15_12450V3.2">
    <property type="protein sequence ID" value="Pp3c15_12450V3.2"/>
    <property type="gene ID" value="Pp3c15_12450"/>
</dbReference>
<feature type="binding site" evidence="6">
    <location>
        <position position="399"/>
    </location>
    <ligand>
        <name>Fe cation</name>
        <dbReference type="ChEBI" id="CHEBI:24875"/>
        <note>catalytic</note>
    </ligand>
</feature>
<dbReference type="Gene3D" id="2.60.120.590">
    <property type="entry name" value="Alpha-ketoglutarate-dependent dioxygenase AlkB-like"/>
    <property type="match status" value="1"/>
</dbReference>
<dbReference type="PaxDb" id="3218-PP1S258_50V6.1"/>
<dbReference type="GO" id="GO:0035515">
    <property type="term" value="F:oxidative RNA demethylase activity"/>
    <property type="evidence" value="ECO:0000318"/>
    <property type="project" value="GO_Central"/>
</dbReference>
<dbReference type="RefSeq" id="XP_024396199.1">
    <property type="nucleotide sequence ID" value="XM_024540431.2"/>
</dbReference>
<dbReference type="SMR" id="A0A2K1JCZ1"/>
<feature type="domain" description="Fe2OG dioxygenase" evidence="8">
    <location>
        <begin position="373"/>
        <end position="507"/>
    </location>
</feature>
<evidence type="ECO:0000256" key="5">
    <source>
        <dbReference type="ARBA" id="ARBA00023004"/>
    </source>
</evidence>
<dbReference type="InterPro" id="IPR037151">
    <property type="entry name" value="AlkB-like_sf"/>
</dbReference>
<name>A0A2K1JCZ1_PHYPA</name>
<reference evidence="9 11" key="2">
    <citation type="journal article" date="2018" name="Plant J.">
        <title>The Physcomitrella patens chromosome-scale assembly reveals moss genome structure and evolution.</title>
        <authorList>
            <person name="Lang D."/>
            <person name="Ullrich K.K."/>
            <person name="Murat F."/>
            <person name="Fuchs J."/>
            <person name="Jenkins J."/>
            <person name="Haas F.B."/>
            <person name="Piednoel M."/>
            <person name="Gundlach H."/>
            <person name="Van Bel M."/>
            <person name="Meyberg R."/>
            <person name="Vives C."/>
            <person name="Morata J."/>
            <person name="Symeonidi A."/>
            <person name="Hiss M."/>
            <person name="Muchero W."/>
            <person name="Kamisugi Y."/>
            <person name="Saleh O."/>
            <person name="Blanc G."/>
            <person name="Decker E.L."/>
            <person name="van Gessel N."/>
            <person name="Grimwood J."/>
            <person name="Hayes R.D."/>
            <person name="Graham S.W."/>
            <person name="Gunter L.E."/>
            <person name="McDaniel S.F."/>
            <person name="Hoernstein S.N.W."/>
            <person name="Larsson A."/>
            <person name="Li F.W."/>
            <person name="Perroud P.F."/>
            <person name="Phillips J."/>
            <person name="Ranjan P."/>
            <person name="Rokshar D.S."/>
            <person name="Rothfels C.J."/>
            <person name="Schneider L."/>
            <person name="Shu S."/>
            <person name="Stevenson D.W."/>
            <person name="Thummler F."/>
            <person name="Tillich M."/>
            <person name="Villarreal Aguilar J.C."/>
            <person name="Widiez T."/>
            <person name="Wong G.K."/>
            <person name="Wymore A."/>
            <person name="Zhang Y."/>
            <person name="Zimmer A.D."/>
            <person name="Quatrano R.S."/>
            <person name="Mayer K.F.X."/>
            <person name="Goodstein D."/>
            <person name="Casacuberta J.M."/>
            <person name="Vandepoele K."/>
            <person name="Reski R."/>
            <person name="Cuming A.C."/>
            <person name="Tuskan G.A."/>
            <person name="Maumus F."/>
            <person name="Salse J."/>
            <person name="Schmutz J."/>
            <person name="Rensing S.A."/>
        </authorList>
    </citation>
    <scope>NUCLEOTIDE SEQUENCE [LARGE SCALE GENOMIC DNA]</scope>
    <source>
        <strain evidence="10 11">cv. Gransden 2004</strain>
    </source>
</reference>
<dbReference type="EnsemblPlants" id="Pp3c15_12450V3.1">
    <property type="protein sequence ID" value="Pp3c15_12450V3.1"/>
    <property type="gene ID" value="Pp3c15_12450"/>
</dbReference>
<keyword evidence="11" id="KW-1185">Reference proteome</keyword>
<reference evidence="10" key="3">
    <citation type="submission" date="2020-12" db="UniProtKB">
        <authorList>
            <consortium name="EnsemblPlants"/>
        </authorList>
    </citation>
    <scope>IDENTIFICATION</scope>
</reference>
<evidence type="ECO:0000256" key="3">
    <source>
        <dbReference type="ARBA" id="ARBA00022964"/>
    </source>
</evidence>
<keyword evidence="2 6" id="KW-0479">Metal-binding</keyword>
<feature type="binding site" evidence="6">
    <location>
        <position position="478"/>
    </location>
    <ligand>
        <name>Fe cation</name>
        <dbReference type="ChEBI" id="CHEBI:24875"/>
        <note>catalytic</note>
    </ligand>
</feature>
<protein>
    <recommendedName>
        <fullName evidence="8">Fe2OG dioxygenase domain-containing protein</fullName>
    </recommendedName>
</protein>
<feature type="region of interest" description="Disordered" evidence="7">
    <location>
        <begin position="1"/>
        <end position="22"/>
    </location>
</feature>
<dbReference type="GO" id="GO:0035513">
    <property type="term" value="P:oxidative RNA demethylation"/>
    <property type="evidence" value="ECO:0000318"/>
    <property type="project" value="GO_Central"/>
</dbReference>
<gene>
    <name evidence="10" type="primary">LOC112292187</name>
    <name evidence="9" type="ORF">PHYPA_019671</name>
</gene>
<dbReference type="STRING" id="3218.A0A2K1JCZ1"/>
<comment type="cofactor">
    <cofactor evidence="6">
        <name>Fe(2+)</name>
        <dbReference type="ChEBI" id="CHEBI:29033"/>
    </cofactor>
    <text evidence="6">Binds 1 Fe(2+) ion per subunit.</text>
</comment>
<comment type="similarity">
    <text evidence="1">Belongs to the alkB family.</text>
</comment>
<evidence type="ECO:0000259" key="8">
    <source>
        <dbReference type="PROSITE" id="PS51471"/>
    </source>
</evidence>
<dbReference type="PANTHER" id="PTHR16557">
    <property type="entry name" value="ALKYLATED DNA REPAIR PROTEIN ALKB-RELATED"/>
    <property type="match status" value="1"/>
</dbReference>
<dbReference type="Gramene" id="Pp3c15_12450V3.1">
    <property type="protein sequence ID" value="Pp3c15_12450V3.1"/>
    <property type="gene ID" value="Pp3c15_12450"/>
</dbReference>
<dbReference type="GeneID" id="112292187"/>
<dbReference type="EMBL" id="ABEU02000015">
    <property type="protein sequence ID" value="PNR39393.1"/>
    <property type="molecule type" value="Genomic_DNA"/>
</dbReference>
<dbReference type="PROSITE" id="PS51471">
    <property type="entry name" value="FE2OG_OXY"/>
    <property type="match status" value="1"/>
</dbReference>
<evidence type="ECO:0000256" key="4">
    <source>
        <dbReference type="ARBA" id="ARBA00023002"/>
    </source>
</evidence>
<accession>A0A2K1JCZ1</accession>
<dbReference type="InterPro" id="IPR005123">
    <property type="entry name" value="Oxoglu/Fe-dep_dioxygenase_dom"/>
</dbReference>
<proteinExistence type="inferred from homology"/>
<evidence type="ECO:0000313" key="11">
    <source>
        <dbReference type="Proteomes" id="UP000006727"/>
    </source>
</evidence>
<feature type="compositionally biased region" description="Polar residues" evidence="7">
    <location>
        <begin position="1"/>
        <end position="14"/>
    </location>
</feature>
<dbReference type="EnsemblPlants" id="Pp3c15_12450V3.2">
    <property type="protein sequence ID" value="Pp3c15_12450V3.2"/>
    <property type="gene ID" value="Pp3c15_12450"/>
</dbReference>
<dbReference type="GO" id="GO:0005737">
    <property type="term" value="C:cytoplasm"/>
    <property type="evidence" value="ECO:0000318"/>
    <property type="project" value="GO_Central"/>
</dbReference>